<keyword evidence="3" id="KW-1185">Reference proteome</keyword>
<feature type="compositionally biased region" description="Polar residues" evidence="1">
    <location>
        <begin position="245"/>
        <end position="266"/>
    </location>
</feature>
<protein>
    <submittedName>
        <fullName evidence="2">Uncharacterized protein</fullName>
    </submittedName>
</protein>
<dbReference type="EMBL" id="JAAARO010000009">
    <property type="protein sequence ID" value="KAF5742974.1"/>
    <property type="molecule type" value="Genomic_DNA"/>
</dbReference>
<feature type="region of interest" description="Disordered" evidence="1">
    <location>
        <begin position="389"/>
        <end position="411"/>
    </location>
</feature>
<sequence>MPQDSFRSVVYRSFVTCDDPKGVVECGTIRKSKSCVEKLEHKTRSRRKQKKTDAHLAINKPEEEEMTSKGIGVEESCSPSSFQLLEVSRGAQKLNQMSESWCKGPSYERHSKEIAKDLLKGALDLQESLVMLDKLQEASQYKSRLKKKQKEKFEMGRTDEIGIECTNSNRFRDQKYQMGFQSPRLSADGSSKDCYEELRNVIRESFARQNLLSQASAEKESYFRRRNFDLASEIPSTSSSQSSTAYTNNFTSTDSSISSKAPQKQANPPCLIARLMGLGEVPSEHLQTTPQKQMETEKILNQRRLLFDIEMPKAKRPQFVVKKYDPKHKTLNEILETMQFKGLLKSKSVKEFRTHSDPYGDFDFKQSRVDDIAPIVLIKPLHVPHLESEEQFSPASQEEGALNSKKVLRKPKLREVVPPRAINHQDMPVKMPRKTEAEENTVKKTNKDEMPKGRKVVDDKPEEKKVKTKGKSSSKLKVSGPITHEPQKKEPVDKKVDRIQKVKTSSRKAAGKEIVKSAHVSISQDQVNVTAAKPEQLKKASKITKVQTPQQLSSAAPNTSLKPTTKTTIATPKHQKKKKMSASETMPAKSAANYSEFKEDDKGGVLTSECDSPHMRTNAPPALSSVQSDYFECKEDDERGVLTSDYDSPHMRTVAPLADELLSEEVAEPSGCQTKESCSDSQSSIANVTMLTFEHEKEDKDAEENDHINLMKPAVTSLKTGSNLKALLLCSPSFHNHAEELFDTNVSCPREVAASDANDYGVADVNVLLDYANEFIELRSLQNLQTVHPLSKNKVKILKIFTTLDRLVEEINDGFEALRRYREHDEKKLSTEHIYSMLEKDISCKRMMNGMWHLGWDYGFSVEEGDEVVNDIEKLLLTGLLEEVFA</sequence>
<evidence type="ECO:0000256" key="1">
    <source>
        <dbReference type="SAM" id="MobiDB-lite"/>
    </source>
</evidence>
<dbReference type="AlphaFoldDB" id="A0A7J7D9K9"/>
<name>A0A7J7D9K9_TRIWF</name>
<feature type="compositionally biased region" description="Low complexity" evidence="1">
    <location>
        <begin position="557"/>
        <end position="572"/>
    </location>
</feature>
<dbReference type="PANTHER" id="PTHR34282">
    <property type="entry name" value="OS01G0228800 PROTEIN-RELATED"/>
    <property type="match status" value="1"/>
</dbReference>
<proteinExistence type="predicted"/>
<feature type="compositionally biased region" description="Basic and acidic residues" evidence="1">
    <location>
        <begin position="485"/>
        <end position="500"/>
    </location>
</feature>
<dbReference type="Proteomes" id="UP000593562">
    <property type="component" value="Unassembled WGS sequence"/>
</dbReference>
<dbReference type="OrthoDB" id="1079501at2759"/>
<dbReference type="FunCoup" id="A0A7J7D9K9">
    <property type="interactions" value="573"/>
</dbReference>
<feature type="region of interest" description="Disordered" evidence="1">
    <location>
        <begin position="38"/>
        <end position="74"/>
    </location>
</feature>
<reference evidence="2 3" key="1">
    <citation type="journal article" date="2020" name="Nat. Commun.">
        <title>Genome of Tripterygium wilfordii and identification of cytochrome P450 involved in triptolide biosynthesis.</title>
        <authorList>
            <person name="Tu L."/>
            <person name="Su P."/>
            <person name="Zhang Z."/>
            <person name="Gao L."/>
            <person name="Wang J."/>
            <person name="Hu T."/>
            <person name="Zhou J."/>
            <person name="Zhang Y."/>
            <person name="Zhao Y."/>
            <person name="Liu Y."/>
            <person name="Song Y."/>
            <person name="Tong Y."/>
            <person name="Lu Y."/>
            <person name="Yang J."/>
            <person name="Xu C."/>
            <person name="Jia M."/>
            <person name="Peters R.J."/>
            <person name="Huang L."/>
            <person name="Gao W."/>
        </authorList>
    </citation>
    <scope>NUCLEOTIDE SEQUENCE [LARGE SCALE GENOMIC DNA]</scope>
    <source>
        <strain evidence="3">cv. XIE 37</strain>
        <tissue evidence="2">Leaf</tissue>
    </source>
</reference>
<comment type="caution">
    <text evidence="2">The sequence shown here is derived from an EMBL/GenBank/DDBJ whole genome shotgun (WGS) entry which is preliminary data.</text>
</comment>
<dbReference type="PANTHER" id="PTHR34282:SF2">
    <property type="entry name" value="DUF3741 DOMAIN-CONTAINING PROTEIN"/>
    <property type="match status" value="1"/>
</dbReference>
<accession>A0A7J7D9K9</accession>
<feature type="compositionally biased region" description="Basic and acidic residues" evidence="1">
    <location>
        <begin position="433"/>
        <end position="465"/>
    </location>
</feature>
<dbReference type="InParanoid" id="A0A7J7D9K9"/>
<feature type="compositionally biased region" description="Polar residues" evidence="1">
    <location>
        <begin position="544"/>
        <end position="556"/>
    </location>
</feature>
<evidence type="ECO:0000313" key="3">
    <source>
        <dbReference type="Proteomes" id="UP000593562"/>
    </source>
</evidence>
<feature type="region of interest" description="Disordered" evidence="1">
    <location>
        <begin position="432"/>
        <end position="514"/>
    </location>
</feature>
<feature type="region of interest" description="Disordered" evidence="1">
    <location>
        <begin position="540"/>
        <end position="622"/>
    </location>
</feature>
<feature type="region of interest" description="Disordered" evidence="1">
    <location>
        <begin position="233"/>
        <end position="266"/>
    </location>
</feature>
<evidence type="ECO:0000313" key="2">
    <source>
        <dbReference type="EMBL" id="KAF5742974.1"/>
    </source>
</evidence>
<gene>
    <name evidence="2" type="ORF">HS088_TW09G01036</name>
</gene>
<organism evidence="2 3">
    <name type="scientific">Tripterygium wilfordii</name>
    <name type="common">Thunder God vine</name>
    <dbReference type="NCBI Taxonomy" id="458696"/>
    <lineage>
        <taxon>Eukaryota</taxon>
        <taxon>Viridiplantae</taxon>
        <taxon>Streptophyta</taxon>
        <taxon>Embryophyta</taxon>
        <taxon>Tracheophyta</taxon>
        <taxon>Spermatophyta</taxon>
        <taxon>Magnoliopsida</taxon>
        <taxon>eudicotyledons</taxon>
        <taxon>Gunneridae</taxon>
        <taxon>Pentapetalae</taxon>
        <taxon>rosids</taxon>
        <taxon>fabids</taxon>
        <taxon>Celastrales</taxon>
        <taxon>Celastraceae</taxon>
        <taxon>Tripterygium</taxon>
    </lineage>
</organism>